<evidence type="ECO:0000313" key="7">
    <source>
        <dbReference type="Proteomes" id="UP001652621"/>
    </source>
</evidence>
<dbReference type="GO" id="GO:0005634">
    <property type="term" value="C:nucleus"/>
    <property type="evidence" value="ECO:0007669"/>
    <property type="project" value="TreeGrafter"/>
</dbReference>
<evidence type="ECO:0000256" key="2">
    <source>
        <dbReference type="ARBA" id="ARBA00022771"/>
    </source>
</evidence>
<dbReference type="Proteomes" id="UP001652621">
    <property type="component" value="Unplaced"/>
</dbReference>
<dbReference type="eggNOG" id="ENOG502TA4P">
    <property type="taxonomic scope" value="Eukaryota"/>
</dbReference>
<reference evidence="8" key="2">
    <citation type="submission" date="2025-04" db="UniProtKB">
        <authorList>
            <consortium name="RefSeq"/>
        </authorList>
    </citation>
    <scope>IDENTIFICATION</scope>
    <source>
        <strain evidence="8">Aabys</strain>
    </source>
</reference>
<dbReference type="InterPro" id="IPR028159">
    <property type="entry name" value="RPA_interact_C_dom"/>
</dbReference>
<evidence type="ECO:0000313" key="8">
    <source>
        <dbReference type="RefSeq" id="XP_005191770.1"/>
    </source>
</evidence>
<keyword evidence="7" id="KW-1185">Reference proteome</keyword>
<dbReference type="AlphaFoldDB" id="A0A1I8MYH5"/>
<proteinExistence type="predicted"/>
<dbReference type="GO" id="GO:0008270">
    <property type="term" value="F:zinc ion binding"/>
    <property type="evidence" value="ECO:0007669"/>
    <property type="project" value="UniProtKB-KW"/>
</dbReference>
<accession>A0A1I8MYH5</accession>
<dbReference type="VEuPathDB" id="VectorBase:MDOA009726"/>
<evidence type="ECO:0000256" key="4">
    <source>
        <dbReference type="SAM" id="Coils"/>
    </source>
</evidence>
<keyword evidence="1" id="KW-0479">Metal-binding</keyword>
<organism evidence="6">
    <name type="scientific">Musca domestica</name>
    <name type="common">House fly</name>
    <dbReference type="NCBI Taxonomy" id="7370"/>
    <lineage>
        <taxon>Eukaryota</taxon>
        <taxon>Metazoa</taxon>
        <taxon>Ecdysozoa</taxon>
        <taxon>Arthropoda</taxon>
        <taxon>Hexapoda</taxon>
        <taxon>Insecta</taxon>
        <taxon>Pterygota</taxon>
        <taxon>Neoptera</taxon>
        <taxon>Endopterygota</taxon>
        <taxon>Diptera</taxon>
        <taxon>Brachycera</taxon>
        <taxon>Muscomorpha</taxon>
        <taxon>Muscoidea</taxon>
        <taxon>Muscidae</taxon>
        <taxon>Musca</taxon>
    </lineage>
</organism>
<dbReference type="Pfam" id="PF14768">
    <property type="entry name" value="RPA_interact_C"/>
    <property type="match status" value="1"/>
</dbReference>
<dbReference type="PANTHER" id="PTHR31742">
    <property type="entry name" value="RPA-INTERACTING PROTEIN RPAIN"/>
    <property type="match status" value="1"/>
</dbReference>
<dbReference type="InterPro" id="IPR028156">
    <property type="entry name" value="RIP"/>
</dbReference>
<keyword evidence="3" id="KW-0862">Zinc</keyword>
<keyword evidence="2" id="KW-0863">Zinc-finger</keyword>
<evidence type="ECO:0000256" key="3">
    <source>
        <dbReference type="ARBA" id="ARBA00022833"/>
    </source>
</evidence>
<dbReference type="GO" id="GO:0006606">
    <property type="term" value="P:protein import into nucleus"/>
    <property type="evidence" value="ECO:0007669"/>
    <property type="project" value="TreeGrafter"/>
</dbReference>
<dbReference type="OrthoDB" id="435311at2759"/>
<feature type="coiled-coil region" evidence="4">
    <location>
        <begin position="74"/>
        <end position="101"/>
    </location>
</feature>
<name>A0A1I8MYH5_MUSDO</name>
<dbReference type="KEGG" id="mde:101896262"/>
<evidence type="ECO:0000259" key="5">
    <source>
        <dbReference type="Pfam" id="PF14768"/>
    </source>
</evidence>
<feature type="domain" description="RPA-interacting protein C-terminal" evidence="5">
    <location>
        <begin position="127"/>
        <end position="205"/>
    </location>
</feature>
<dbReference type="EnsemblMetazoa" id="MDOA009726-RA">
    <property type="protein sequence ID" value="MDOA009726-PA"/>
    <property type="gene ID" value="MDOA009726"/>
</dbReference>
<dbReference type="VEuPathDB" id="VectorBase:MDOMA2_018847"/>
<dbReference type="PANTHER" id="PTHR31742:SF1">
    <property type="entry name" value="RPA-INTERACTING PROTEIN"/>
    <property type="match status" value="1"/>
</dbReference>
<keyword evidence="4" id="KW-0175">Coiled coil</keyword>
<evidence type="ECO:0000256" key="1">
    <source>
        <dbReference type="ARBA" id="ARBA00022723"/>
    </source>
</evidence>
<dbReference type="STRING" id="7370.A0A1I8MYH5"/>
<gene>
    <name evidence="6" type="primary">101896262</name>
    <name evidence="8" type="synonym">LOC101896262</name>
</gene>
<dbReference type="RefSeq" id="XP_005191770.1">
    <property type="nucleotide sequence ID" value="XM_005191713.3"/>
</dbReference>
<protein>
    <submittedName>
        <fullName evidence="8">RIP-like protein</fullName>
    </submittedName>
</protein>
<reference evidence="6" key="1">
    <citation type="submission" date="2020-05" db="UniProtKB">
        <authorList>
            <consortium name="EnsemblMetazoa"/>
        </authorList>
    </citation>
    <scope>IDENTIFICATION</scope>
    <source>
        <strain evidence="6">Aabys</strain>
    </source>
</reference>
<sequence length="207" mass="23945">MSLECPSNPVYNTSVEQKLKSKNAAKLHRYGAAKLRDILREKCVIRAKEARQQCYSQGRLDEDGKAILSKISVNDILRQELAELEHDIDLQNEIYNEILEEFNEWFAQELENEQNYLLEVAESQALVCPVCQINNLVAYKTNEQFNYRCKCNANFYFQLDLPSLQSELLARVDAHETACLNKLNFFVNPTNNKLEALCDNCDYFCSL</sequence>
<evidence type="ECO:0000313" key="6">
    <source>
        <dbReference type="EnsemblMetazoa" id="MDOA009726-PA"/>
    </source>
</evidence>